<reference evidence="2 3" key="1">
    <citation type="journal article" date="2015" name="Genome Announc.">
        <title>Expanding the biotechnology potential of lactobacilli through comparative genomics of 213 strains and associated genera.</title>
        <authorList>
            <person name="Sun Z."/>
            <person name="Harris H.M."/>
            <person name="McCann A."/>
            <person name="Guo C."/>
            <person name="Argimon S."/>
            <person name="Zhang W."/>
            <person name="Yang X."/>
            <person name="Jeffery I.B."/>
            <person name="Cooney J.C."/>
            <person name="Kagawa T.F."/>
            <person name="Liu W."/>
            <person name="Song Y."/>
            <person name="Salvetti E."/>
            <person name="Wrobel A."/>
            <person name="Rasinkangas P."/>
            <person name="Parkhill J."/>
            <person name="Rea M.C."/>
            <person name="O'Sullivan O."/>
            <person name="Ritari J."/>
            <person name="Douillard F.P."/>
            <person name="Paul Ross R."/>
            <person name="Yang R."/>
            <person name="Briner A.E."/>
            <person name="Felis G.E."/>
            <person name="de Vos W.M."/>
            <person name="Barrangou R."/>
            <person name="Klaenhammer T.R."/>
            <person name="Caufield P.W."/>
            <person name="Cui Y."/>
            <person name="Zhang H."/>
            <person name="O'Toole P.W."/>
        </authorList>
    </citation>
    <scope>NUCLEOTIDE SEQUENCE [LARGE SCALE GENOMIC DNA]</scope>
    <source>
        <strain evidence="2 3">DSM 12744</strain>
    </source>
</reference>
<evidence type="ECO:0000256" key="1">
    <source>
        <dbReference type="SAM" id="Phobius"/>
    </source>
</evidence>
<proteinExistence type="predicted"/>
<dbReference type="STRING" id="1423792.FD09_GL000051"/>
<dbReference type="Proteomes" id="UP000051330">
    <property type="component" value="Unassembled WGS sequence"/>
</dbReference>
<evidence type="ECO:0000313" key="2">
    <source>
        <dbReference type="EMBL" id="KRL14404.1"/>
    </source>
</evidence>
<protein>
    <submittedName>
        <fullName evidence="2">Uncharacterized protein</fullName>
    </submittedName>
</protein>
<sequence length="93" mass="9927">MVFLTVMLLIGTVFILPTVLKPQGGVKRLLDVATAGEMLILSQVLPVNDMLRSAVLVAAMLYAVVPIITYLQQKKNLKGGTRHATGGGPIRKG</sequence>
<dbReference type="EMBL" id="AZEC01000001">
    <property type="protein sequence ID" value="KRL14404.1"/>
    <property type="molecule type" value="Genomic_DNA"/>
</dbReference>
<dbReference type="PATRIC" id="fig|1423792.3.peg.53"/>
<dbReference type="AlphaFoldDB" id="A0A0R1N7U8"/>
<comment type="caution">
    <text evidence="2">The sequence shown here is derived from an EMBL/GenBank/DDBJ whole genome shotgun (WGS) entry which is preliminary data.</text>
</comment>
<keyword evidence="1" id="KW-0812">Transmembrane</keyword>
<accession>A0A0R1N7U8</accession>
<keyword evidence="1" id="KW-0472">Membrane</keyword>
<evidence type="ECO:0000313" key="3">
    <source>
        <dbReference type="Proteomes" id="UP000051330"/>
    </source>
</evidence>
<gene>
    <name evidence="2" type="ORF">FD09_GL000051</name>
</gene>
<keyword evidence="3" id="KW-1185">Reference proteome</keyword>
<keyword evidence="1" id="KW-1133">Transmembrane helix</keyword>
<feature type="transmembrane region" description="Helical" evidence="1">
    <location>
        <begin position="50"/>
        <end position="71"/>
    </location>
</feature>
<name>A0A0R1N7U8_9LACO</name>
<organism evidence="2 3">
    <name type="scientific">Schleiferilactobacillus perolens DSM 12744</name>
    <dbReference type="NCBI Taxonomy" id="1423792"/>
    <lineage>
        <taxon>Bacteria</taxon>
        <taxon>Bacillati</taxon>
        <taxon>Bacillota</taxon>
        <taxon>Bacilli</taxon>
        <taxon>Lactobacillales</taxon>
        <taxon>Lactobacillaceae</taxon>
        <taxon>Schleiferilactobacillus</taxon>
    </lineage>
</organism>